<keyword evidence="2" id="KW-1185">Reference proteome</keyword>
<dbReference type="Proteomes" id="UP000236630">
    <property type="component" value="Unassembled WGS sequence"/>
</dbReference>
<protein>
    <submittedName>
        <fullName evidence="1">Uncharacterized protein</fullName>
    </submittedName>
</protein>
<evidence type="ECO:0000313" key="1">
    <source>
        <dbReference type="EMBL" id="GAY68012.1"/>
    </source>
</evidence>
<dbReference type="EMBL" id="BDQV01000793">
    <property type="protein sequence ID" value="GAY68012.1"/>
    <property type="molecule type" value="Genomic_DNA"/>
</dbReference>
<proteinExistence type="predicted"/>
<accession>A0A2H5QTS3</accession>
<sequence>MTRRMHVRSPSFPDTDSIMDNMLSKQYIAIYALKIGQLEIIQSLISTGYVYNNYVGKRVIEKSSHGGSACEDAIAKAFKR</sequence>
<evidence type="ECO:0000313" key="2">
    <source>
        <dbReference type="Proteomes" id="UP000236630"/>
    </source>
</evidence>
<dbReference type="AlphaFoldDB" id="A0A2H5QTS3"/>
<organism evidence="1 2">
    <name type="scientific">Citrus unshiu</name>
    <name type="common">Satsuma mandarin</name>
    <name type="synonym">Citrus nobilis var. unshiu</name>
    <dbReference type="NCBI Taxonomy" id="55188"/>
    <lineage>
        <taxon>Eukaryota</taxon>
        <taxon>Viridiplantae</taxon>
        <taxon>Streptophyta</taxon>
        <taxon>Embryophyta</taxon>
        <taxon>Tracheophyta</taxon>
        <taxon>Spermatophyta</taxon>
        <taxon>Magnoliopsida</taxon>
        <taxon>eudicotyledons</taxon>
        <taxon>Gunneridae</taxon>
        <taxon>Pentapetalae</taxon>
        <taxon>rosids</taxon>
        <taxon>malvids</taxon>
        <taxon>Sapindales</taxon>
        <taxon>Rutaceae</taxon>
        <taxon>Aurantioideae</taxon>
        <taxon>Citrus</taxon>
    </lineage>
</organism>
<gene>
    <name evidence="1" type="ORF">CUMW_260820</name>
</gene>
<name>A0A2H5QTS3_CITUN</name>
<comment type="caution">
    <text evidence="1">The sequence shown here is derived from an EMBL/GenBank/DDBJ whole genome shotgun (WGS) entry which is preliminary data.</text>
</comment>
<reference evidence="1 2" key="1">
    <citation type="journal article" date="2017" name="Front. Genet.">
        <title>Draft sequencing of the heterozygous diploid genome of Satsuma (Citrus unshiu Marc.) using a hybrid assembly approach.</title>
        <authorList>
            <person name="Shimizu T."/>
            <person name="Tanizawa Y."/>
            <person name="Mochizuki T."/>
            <person name="Nagasaki H."/>
            <person name="Yoshioka T."/>
            <person name="Toyoda A."/>
            <person name="Fujiyama A."/>
            <person name="Kaminuma E."/>
            <person name="Nakamura Y."/>
        </authorList>
    </citation>
    <scope>NUCLEOTIDE SEQUENCE [LARGE SCALE GENOMIC DNA]</scope>
    <source>
        <strain evidence="2">cv. Miyagawa wase</strain>
    </source>
</reference>